<accession>A0ABY7FV28</accession>
<gene>
    <name evidence="1" type="ORF">MAR_011519</name>
</gene>
<evidence type="ECO:0000313" key="2">
    <source>
        <dbReference type="Proteomes" id="UP001164746"/>
    </source>
</evidence>
<proteinExistence type="predicted"/>
<keyword evidence="2" id="KW-1185">Reference proteome</keyword>
<dbReference type="EMBL" id="CP111025">
    <property type="protein sequence ID" value="WAR25815.1"/>
    <property type="molecule type" value="Genomic_DNA"/>
</dbReference>
<evidence type="ECO:0000313" key="1">
    <source>
        <dbReference type="EMBL" id="WAR25815.1"/>
    </source>
</evidence>
<dbReference type="Proteomes" id="UP001164746">
    <property type="component" value="Chromosome 14"/>
</dbReference>
<name>A0ABY7FV28_MYAAR</name>
<organism evidence="1 2">
    <name type="scientific">Mya arenaria</name>
    <name type="common">Soft-shell clam</name>
    <dbReference type="NCBI Taxonomy" id="6604"/>
    <lineage>
        <taxon>Eukaryota</taxon>
        <taxon>Metazoa</taxon>
        <taxon>Spiralia</taxon>
        <taxon>Lophotrochozoa</taxon>
        <taxon>Mollusca</taxon>
        <taxon>Bivalvia</taxon>
        <taxon>Autobranchia</taxon>
        <taxon>Heteroconchia</taxon>
        <taxon>Euheterodonta</taxon>
        <taxon>Imparidentia</taxon>
        <taxon>Neoheterodontei</taxon>
        <taxon>Myida</taxon>
        <taxon>Myoidea</taxon>
        <taxon>Myidae</taxon>
        <taxon>Mya</taxon>
    </lineage>
</organism>
<protein>
    <submittedName>
        <fullName evidence="1">Uncharacterized protein</fullName>
    </submittedName>
</protein>
<reference evidence="1" key="1">
    <citation type="submission" date="2022-11" db="EMBL/GenBank/DDBJ databases">
        <title>Centuries of genome instability and evolution in soft-shell clam transmissible cancer (bioRxiv).</title>
        <authorList>
            <person name="Hart S.F.M."/>
            <person name="Yonemitsu M.A."/>
            <person name="Giersch R.M."/>
            <person name="Beal B.F."/>
            <person name="Arriagada G."/>
            <person name="Davis B.W."/>
            <person name="Ostrander E.A."/>
            <person name="Goff S.P."/>
            <person name="Metzger M.J."/>
        </authorList>
    </citation>
    <scope>NUCLEOTIDE SEQUENCE</scope>
    <source>
        <strain evidence="1">MELC-2E11</strain>
        <tissue evidence="1">Siphon/mantle</tissue>
    </source>
</reference>
<sequence length="75" mass="7997">MENAIILLSEASVKPQVLPFLRICESHATEAKKTASRQPYLTGGVALGGAAFAATVASRGRCQQLVRLVKQAKNM</sequence>